<name>A0A7Y4B7X1_VIBAL</name>
<protein>
    <recommendedName>
        <fullName evidence="3">Bacterial Ig-like domain-containing protein</fullName>
    </recommendedName>
</protein>
<dbReference type="InterPro" id="IPR013783">
    <property type="entry name" value="Ig-like_fold"/>
</dbReference>
<proteinExistence type="predicted"/>
<gene>
    <name evidence="1" type="ORF">F0254_26900</name>
</gene>
<feature type="non-terminal residue" evidence="1">
    <location>
        <position position="170"/>
    </location>
</feature>
<evidence type="ECO:0008006" key="3">
    <source>
        <dbReference type="Google" id="ProtNLM"/>
    </source>
</evidence>
<evidence type="ECO:0000313" key="2">
    <source>
        <dbReference type="Proteomes" id="UP000532247"/>
    </source>
</evidence>
<dbReference type="Gene3D" id="2.60.40.10">
    <property type="entry name" value="Immunoglobulins"/>
    <property type="match status" value="1"/>
</dbReference>
<accession>A0A7Y4B7X1</accession>
<reference evidence="1 2" key="1">
    <citation type="submission" date="2019-09" db="EMBL/GenBank/DDBJ databases">
        <title>Draft genome sequencing and comparative genomics of hatchery-associated Vibrios.</title>
        <authorList>
            <person name="Kehlet-Delgado H."/>
            <person name="Mueller R.S."/>
        </authorList>
    </citation>
    <scope>NUCLEOTIDE SEQUENCE [LARGE SCALE GENOMIC DNA]</scope>
    <source>
        <strain evidence="1 2">081416A</strain>
    </source>
</reference>
<feature type="non-terminal residue" evidence="1">
    <location>
        <position position="1"/>
    </location>
</feature>
<dbReference type="Proteomes" id="UP000532247">
    <property type="component" value="Unassembled WGS sequence"/>
</dbReference>
<sequence>LEFDKAMQGAVAELGGTTITSLVATADPSVWTGDVVVPSTSELNVALLVRDYQDLSGNTGSQNTAYSMPITPTLAITPVGNVDETHAATLQFEGTSTRFDGQSLRLDVKAQGSATVLKSSSATVQAGGNWTSDAIDMSHQTNGTYTVMVTGTNSAGIEVSESQSFTLAQS</sequence>
<comment type="caution">
    <text evidence="1">The sequence shown here is derived from an EMBL/GenBank/DDBJ whole genome shotgun (WGS) entry which is preliminary data.</text>
</comment>
<dbReference type="EMBL" id="VTYF01000095">
    <property type="protein sequence ID" value="NOI12377.1"/>
    <property type="molecule type" value="Genomic_DNA"/>
</dbReference>
<dbReference type="AlphaFoldDB" id="A0A7Y4B7X1"/>
<organism evidence="1 2">
    <name type="scientific">Vibrio alginolyticus</name>
    <dbReference type="NCBI Taxonomy" id="663"/>
    <lineage>
        <taxon>Bacteria</taxon>
        <taxon>Pseudomonadati</taxon>
        <taxon>Pseudomonadota</taxon>
        <taxon>Gammaproteobacteria</taxon>
        <taxon>Vibrionales</taxon>
        <taxon>Vibrionaceae</taxon>
        <taxon>Vibrio</taxon>
    </lineage>
</organism>
<evidence type="ECO:0000313" key="1">
    <source>
        <dbReference type="EMBL" id="NOI12377.1"/>
    </source>
</evidence>